<accession>A0A5F7ZWU1</accession>
<dbReference type="GeneTree" id="ENSGT00940000161627"/>
<dbReference type="PANTHER" id="PTHR46254:SF12">
    <property type="entry name" value="RNA BINDING MOTIF SINGLE STRANDED INTERACTING PROTEIN 2"/>
    <property type="match status" value="1"/>
</dbReference>
<evidence type="ECO:0000313" key="2">
    <source>
        <dbReference type="Proteomes" id="UP000006718"/>
    </source>
</evidence>
<dbReference type="VEuPathDB" id="HostDB:ENSMMUG00000062171"/>
<reference evidence="1" key="3">
    <citation type="submission" date="2025-08" db="UniProtKB">
        <authorList>
            <consortium name="Ensembl"/>
        </authorList>
    </citation>
    <scope>IDENTIFICATION</scope>
    <source>
        <strain evidence="1">17573</strain>
    </source>
</reference>
<dbReference type="PRINTS" id="PR02045">
    <property type="entry name" value="F138DOMAIN"/>
</dbReference>
<reference evidence="1" key="4">
    <citation type="submission" date="2025-09" db="UniProtKB">
        <authorList>
            <consortium name="Ensembl"/>
        </authorList>
    </citation>
    <scope>IDENTIFICATION</scope>
    <source>
        <strain evidence="1">17573</strain>
    </source>
</reference>
<evidence type="ECO:0000313" key="1">
    <source>
        <dbReference type="Ensembl" id="ENSMMUP00000069105.1"/>
    </source>
</evidence>
<dbReference type="PANTHER" id="PTHR46254">
    <property type="entry name" value="PROTEIN GVQW1-RELATED"/>
    <property type="match status" value="1"/>
</dbReference>
<reference evidence="2" key="1">
    <citation type="journal article" date="2007" name="Science">
        <title>Evolutionary and biomedical insights from the rhesus macaque genome.</title>
        <authorList>
            <person name="Gibbs R.A."/>
            <person name="Rogers J."/>
            <person name="Katze M.G."/>
            <person name="Bumgarner R."/>
            <person name="Weinstock G.M."/>
            <person name="Mardis E.R."/>
            <person name="Remington K.A."/>
            <person name="Strausberg R.L."/>
            <person name="Venter J.C."/>
            <person name="Wilson R.K."/>
            <person name="Batzer M.A."/>
            <person name="Bustamante C.D."/>
            <person name="Eichler E.E."/>
            <person name="Hahn M.W."/>
            <person name="Hardison R.C."/>
            <person name="Makova K.D."/>
            <person name="Miller W."/>
            <person name="Milosavljevic A."/>
            <person name="Palermo R.E."/>
            <person name="Siepel A."/>
            <person name="Sikela J.M."/>
            <person name="Attaway T."/>
            <person name="Bell S."/>
            <person name="Bernard K.E."/>
            <person name="Buhay C.J."/>
            <person name="Chandrabose M.N."/>
            <person name="Dao M."/>
            <person name="Davis C."/>
            <person name="Delehaunty K.D."/>
            <person name="Ding Y."/>
            <person name="Dinh H.H."/>
            <person name="Dugan-Rocha S."/>
            <person name="Fulton L.A."/>
            <person name="Gabisi R.A."/>
            <person name="Garner T.T."/>
            <person name="Godfrey J."/>
            <person name="Hawes A.C."/>
            <person name="Hernandez J."/>
            <person name="Hines S."/>
            <person name="Holder M."/>
            <person name="Hume J."/>
            <person name="Jhangiani S.N."/>
            <person name="Joshi V."/>
            <person name="Khan Z.M."/>
            <person name="Kirkness E.F."/>
            <person name="Cree A."/>
            <person name="Fowler R.G."/>
            <person name="Lee S."/>
            <person name="Lewis L.R."/>
            <person name="Li Z."/>
            <person name="Liu Y.-S."/>
            <person name="Moore S.M."/>
            <person name="Muzny D."/>
            <person name="Nazareth L.V."/>
            <person name="Ngo D.N."/>
            <person name="Okwuonu G.O."/>
            <person name="Pai G."/>
            <person name="Parker D."/>
            <person name="Paul H.A."/>
            <person name="Pfannkoch C."/>
            <person name="Pohl C.S."/>
            <person name="Rogers Y.-H.C."/>
            <person name="Ruiz S.J."/>
            <person name="Sabo A."/>
            <person name="Santibanez J."/>
            <person name="Schneider B.W."/>
            <person name="Smith S.M."/>
            <person name="Sodergren E."/>
            <person name="Svatek A.F."/>
            <person name="Utterback T.R."/>
            <person name="Vattathil S."/>
            <person name="Warren W."/>
            <person name="White C.S."/>
            <person name="Chinwalla A.T."/>
            <person name="Feng Y."/>
            <person name="Halpern A.L."/>
            <person name="Hillier L.W."/>
            <person name="Huang X."/>
            <person name="Minx P."/>
            <person name="Nelson J.O."/>
            <person name="Pepin K.H."/>
            <person name="Qin X."/>
            <person name="Sutton G.G."/>
            <person name="Venter E."/>
            <person name="Walenz B.P."/>
            <person name="Wallis J.W."/>
            <person name="Worley K.C."/>
            <person name="Yang S.-P."/>
            <person name="Jones S.M."/>
            <person name="Marra M.A."/>
            <person name="Rocchi M."/>
            <person name="Schein J.E."/>
            <person name="Baertsch R."/>
            <person name="Clarke L."/>
            <person name="Csuros M."/>
            <person name="Glasscock J."/>
            <person name="Harris R.A."/>
            <person name="Havlak P."/>
            <person name="Jackson A.R."/>
            <person name="Jiang H."/>
            <person name="Liu Y."/>
            <person name="Messina D.N."/>
            <person name="Shen Y."/>
            <person name="Song H.X.-Z."/>
            <person name="Wylie T."/>
            <person name="Zhang L."/>
            <person name="Birney E."/>
            <person name="Han K."/>
            <person name="Konkel M.K."/>
            <person name="Lee J."/>
            <person name="Smit A.F.A."/>
            <person name="Ullmer B."/>
            <person name="Wang H."/>
            <person name="Xing J."/>
            <person name="Burhans R."/>
            <person name="Cheng Z."/>
            <person name="Karro J.E."/>
            <person name="Ma J."/>
            <person name="Raney B."/>
            <person name="She X."/>
            <person name="Cox M.J."/>
            <person name="Demuth J.P."/>
            <person name="Dumas L.J."/>
            <person name="Han S.-G."/>
            <person name="Hopkins J."/>
            <person name="Karimpour-Fard A."/>
            <person name="Kim Y.H."/>
            <person name="Pollack J.R."/>
            <person name="Vinar T."/>
            <person name="Addo-Quaye C."/>
            <person name="Degenhardt J."/>
            <person name="Denby A."/>
            <person name="Hubisz M.J."/>
            <person name="Indap A."/>
            <person name="Kosiol C."/>
            <person name="Lahn B.T."/>
            <person name="Lawson H.A."/>
            <person name="Marklein A."/>
            <person name="Nielsen R."/>
            <person name="Vallender E.J."/>
            <person name="Clark A.G."/>
            <person name="Ferguson B."/>
            <person name="Hernandez R.D."/>
            <person name="Hirani K."/>
            <person name="Kehrer-Sawatzki H."/>
            <person name="Kolb J."/>
            <person name="Patil S."/>
            <person name="Pu L.-L."/>
            <person name="Ren Y."/>
            <person name="Smith D.G."/>
            <person name="Wheeler D.A."/>
            <person name="Schenck I."/>
            <person name="Ball E.V."/>
            <person name="Chen R."/>
            <person name="Cooper D.N."/>
            <person name="Giardine B."/>
            <person name="Hsu F."/>
            <person name="Kent W.J."/>
            <person name="Lesk A."/>
            <person name="Nelson D.L."/>
            <person name="O'brien W.E."/>
            <person name="Pruefer K."/>
            <person name="Stenson P.D."/>
            <person name="Wallace J.C."/>
            <person name="Ke H."/>
            <person name="Liu X.-M."/>
            <person name="Wang P."/>
            <person name="Xiang A.P."/>
            <person name="Yang F."/>
            <person name="Barber G.P."/>
            <person name="Haussler D."/>
            <person name="Karolchik D."/>
            <person name="Kern A.D."/>
            <person name="Kuhn R.M."/>
            <person name="Smith K.E."/>
            <person name="Zwieg A.S."/>
        </authorList>
    </citation>
    <scope>NUCLEOTIDE SEQUENCE [LARGE SCALE GENOMIC DNA]</scope>
    <source>
        <strain evidence="2">17573</strain>
    </source>
</reference>
<proteinExistence type="predicted"/>
<name>A0A5F7ZWU1_MACMU</name>
<reference evidence="1" key="2">
    <citation type="submission" date="2019-01" db="EMBL/GenBank/DDBJ databases">
        <authorList>
            <person name="Graves T."/>
            <person name="Eichler E.E."/>
            <person name="Wilson R.K."/>
        </authorList>
    </citation>
    <scope>NUCLEOTIDE SEQUENCE [LARGE SCALE GENOMIC DNA]</scope>
    <source>
        <strain evidence="1">17573</strain>
    </source>
</reference>
<keyword evidence="2" id="KW-1185">Reference proteome</keyword>
<dbReference type="Bgee" id="ENSMMUG00000062171">
    <property type="expression patterns" value="Expressed in ileum and 17 other cell types or tissues"/>
</dbReference>
<dbReference type="AlphaFoldDB" id="A0A5F7ZWU1"/>
<sequence>MSRTFPICFLQVVLPLQVFGFFFPFKIGSHSVAQAGVQWHNLSSLQPLPPGLKRSSHLSFLSSWDYKHAPPCLANLFVFLYRQGFTTYDQASLELLKSRWPALANQSAGITGMSHRVQFASGFIAHFELIFV</sequence>
<organism evidence="1 2">
    <name type="scientific">Macaca mulatta</name>
    <name type="common">Rhesus macaque</name>
    <dbReference type="NCBI Taxonomy" id="9544"/>
    <lineage>
        <taxon>Eukaryota</taxon>
        <taxon>Metazoa</taxon>
        <taxon>Chordata</taxon>
        <taxon>Craniata</taxon>
        <taxon>Vertebrata</taxon>
        <taxon>Euteleostomi</taxon>
        <taxon>Mammalia</taxon>
        <taxon>Eutheria</taxon>
        <taxon>Euarchontoglires</taxon>
        <taxon>Primates</taxon>
        <taxon>Haplorrhini</taxon>
        <taxon>Catarrhini</taxon>
        <taxon>Cercopithecidae</taxon>
        <taxon>Cercopithecinae</taxon>
        <taxon>Macaca</taxon>
    </lineage>
</organism>
<dbReference type="InParanoid" id="A0A5F7ZWU1"/>
<protein>
    <submittedName>
        <fullName evidence="1">Uncharacterized protein</fullName>
    </submittedName>
</protein>
<dbReference type="Ensembl" id="ENSMMUT00000100807.1">
    <property type="protein sequence ID" value="ENSMMUP00000069105.1"/>
    <property type="gene ID" value="ENSMMUG00000062171.1"/>
</dbReference>
<dbReference type="Proteomes" id="UP000006718">
    <property type="component" value="Chromosome 14"/>
</dbReference>